<dbReference type="RefSeq" id="WP_058723085.1">
    <property type="nucleotide sequence ID" value="NZ_LMUA01000007.1"/>
</dbReference>
<sequence length="509" mass="53890">MFARINSLGVYALNGFSVSVEADISGGLPQFTIVGLPDSAVREATDRVRSALKNLSFVWPVSRITVNLAPGDIRKTGPVYDLPVLLAILAASGQLPVPGPEDAFIGELSLDGGVRSVTGVLPMALAAVQQGVRRLFVPAENAAEAAAAGALCVYPVHTALDAVRHLTGEAPIEPAQPAAFAPGGPRDAPDFADVRGQLEARRAMEIAAAGGHNILLIGAPGTGKSMLAKRLPGILPPLSRTEAVETTKVYSVAGMLPRGSGLVSHRPFRAPHHSVSAAGLVGGGSTPRPGEVSLAHNGVLFLDELPEFHRDALEILRQPLEDGTVTVSRVAGSASFPSSIMLAAAMNPCPCGYFGHPTRACSCTPYAIERYLQRVSGPLLDRIDLHVEVAPVEYADLAGDSSGESSAAILRRVLAARAVQDTRYKGTGVTCNARLPSAMLRRVCRLAPDADRVLRGAFERMGLSARAYDRVLKVSRTIADLAGSERIEAEHVREAVQYRNLDRKYWYTA</sequence>
<dbReference type="Pfam" id="PF13541">
    <property type="entry name" value="ChlI"/>
    <property type="match status" value="1"/>
</dbReference>
<dbReference type="AlphaFoldDB" id="A0A0W7TSF4"/>
<dbReference type="Proteomes" id="UP000053433">
    <property type="component" value="Unassembled WGS sequence"/>
</dbReference>
<feature type="domain" description="AAA+ ATPase" evidence="4">
    <location>
        <begin position="210"/>
        <end position="372"/>
    </location>
</feature>
<evidence type="ECO:0000256" key="2">
    <source>
        <dbReference type="ARBA" id="ARBA00022741"/>
    </source>
</evidence>
<dbReference type="EMBL" id="LMUA01000007">
    <property type="protein sequence ID" value="KUE76756.1"/>
    <property type="molecule type" value="Genomic_DNA"/>
</dbReference>
<keyword evidence="3" id="KW-0067">ATP-binding</keyword>
<dbReference type="Proteomes" id="UP000449193">
    <property type="component" value="Unassembled WGS sequence"/>
</dbReference>
<dbReference type="PANTHER" id="PTHR32039">
    <property type="entry name" value="MAGNESIUM-CHELATASE SUBUNIT CHLI"/>
    <property type="match status" value="1"/>
</dbReference>
<evidence type="ECO:0000313" key="7">
    <source>
        <dbReference type="Proteomes" id="UP000053433"/>
    </source>
</evidence>
<gene>
    <name evidence="5" type="ORF">ASJ35_07045</name>
    <name evidence="6" type="ORF">GMD52_14935</name>
</gene>
<evidence type="ECO:0000313" key="8">
    <source>
        <dbReference type="Proteomes" id="UP000449193"/>
    </source>
</evidence>
<dbReference type="InterPro" id="IPR001208">
    <property type="entry name" value="MCM_dom"/>
</dbReference>
<dbReference type="InterPro" id="IPR025158">
    <property type="entry name" value="Mg_chelat-rel_C"/>
</dbReference>
<evidence type="ECO:0000256" key="1">
    <source>
        <dbReference type="ARBA" id="ARBA00006354"/>
    </source>
</evidence>
<dbReference type="InterPro" id="IPR020568">
    <property type="entry name" value="Ribosomal_Su5_D2-typ_SF"/>
</dbReference>
<dbReference type="InterPro" id="IPR027417">
    <property type="entry name" value="P-loop_NTPase"/>
</dbReference>
<dbReference type="SUPFAM" id="SSF54211">
    <property type="entry name" value="Ribosomal protein S5 domain 2-like"/>
    <property type="match status" value="1"/>
</dbReference>
<dbReference type="InterPro" id="IPR014721">
    <property type="entry name" value="Ribsml_uS5_D2-typ_fold_subgr"/>
</dbReference>
<dbReference type="InterPro" id="IPR003593">
    <property type="entry name" value="AAA+_ATPase"/>
</dbReference>
<dbReference type="NCBIfam" id="TIGR00368">
    <property type="entry name" value="YifB family Mg chelatase-like AAA ATPase"/>
    <property type="match status" value="1"/>
</dbReference>
<name>A0A0W7TSF4_9FIRM</name>
<protein>
    <submittedName>
        <fullName evidence="5">Magnesium chelatase</fullName>
    </submittedName>
    <submittedName>
        <fullName evidence="6">YifB family Mg chelatase-like AAA ATPase</fullName>
    </submittedName>
</protein>
<dbReference type="Pfam" id="PF13335">
    <property type="entry name" value="Mg_chelatase_C"/>
    <property type="match status" value="1"/>
</dbReference>
<dbReference type="EMBL" id="WMZR01000024">
    <property type="protein sequence ID" value="MTS52818.1"/>
    <property type="molecule type" value="Genomic_DNA"/>
</dbReference>
<proteinExistence type="inferred from homology"/>
<organism evidence="5 7">
    <name type="scientific">Ruthenibacterium lactatiformans</name>
    <dbReference type="NCBI Taxonomy" id="1550024"/>
    <lineage>
        <taxon>Bacteria</taxon>
        <taxon>Bacillati</taxon>
        <taxon>Bacillota</taxon>
        <taxon>Clostridia</taxon>
        <taxon>Eubacteriales</taxon>
        <taxon>Oscillospiraceae</taxon>
        <taxon>Ruthenibacterium</taxon>
    </lineage>
</organism>
<dbReference type="InterPro" id="IPR004482">
    <property type="entry name" value="Mg_chelat-rel"/>
</dbReference>
<dbReference type="InterPro" id="IPR000523">
    <property type="entry name" value="Mg_chelatse_chII-like_cat_dom"/>
</dbReference>
<dbReference type="PRINTS" id="PR01657">
    <property type="entry name" value="MCMFAMILY"/>
</dbReference>
<dbReference type="Gene3D" id="3.30.230.10">
    <property type="match status" value="1"/>
</dbReference>
<dbReference type="SUPFAM" id="SSF52540">
    <property type="entry name" value="P-loop containing nucleoside triphosphate hydrolases"/>
    <property type="match status" value="1"/>
</dbReference>
<dbReference type="PANTHER" id="PTHR32039:SF7">
    <property type="entry name" value="COMPETENCE PROTEIN COMM"/>
    <property type="match status" value="1"/>
</dbReference>
<dbReference type="GO" id="GO:0003677">
    <property type="term" value="F:DNA binding"/>
    <property type="evidence" value="ECO:0007669"/>
    <property type="project" value="InterPro"/>
</dbReference>
<evidence type="ECO:0000259" key="4">
    <source>
        <dbReference type="SMART" id="SM00382"/>
    </source>
</evidence>
<dbReference type="SMART" id="SM00382">
    <property type="entry name" value="AAA"/>
    <property type="match status" value="1"/>
</dbReference>
<dbReference type="Pfam" id="PF01078">
    <property type="entry name" value="Mg_chelatase"/>
    <property type="match status" value="1"/>
</dbReference>
<accession>A0A0W7TSF4</accession>
<keyword evidence="2" id="KW-0547">Nucleotide-binding</keyword>
<reference evidence="6 8" key="2">
    <citation type="journal article" date="2019" name="Nat. Med.">
        <title>A library of human gut bacterial isolates paired with longitudinal multiomics data enables mechanistic microbiome research.</title>
        <authorList>
            <person name="Poyet M."/>
            <person name="Groussin M."/>
            <person name="Gibbons S.M."/>
            <person name="Avila-Pacheco J."/>
            <person name="Jiang X."/>
            <person name="Kearney S.M."/>
            <person name="Perrotta A.R."/>
            <person name="Berdy B."/>
            <person name="Zhao S."/>
            <person name="Lieberman T.D."/>
            <person name="Swanson P.K."/>
            <person name="Smith M."/>
            <person name="Roesemann S."/>
            <person name="Alexander J.E."/>
            <person name="Rich S.A."/>
            <person name="Livny J."/>
            <person name="Vlamakis H."/>
            <person name="Clish C."/>
            <person name="Bullock K."/>
            <person name="Deik A."/>
            <person name="Scott J."/>
            <person name="Pierce K.A."/>
            <person name="Xavier R.J."/>
            <person name="Alm E.J."/>
        </authorList>
    </citation>
    <scope>NUCLEOTIDE SEQUENCE [LARGE SCALE GENOMIC DNA]</scope>
    <source>
        <strain evidence="6 8">BIOML-A7</strain>
    </source>
</reference>
<comment type="similarity">
    <text evidence="1">Belongs to the Mg-chelatase subunits D/I family. ComM subfamily.</text>
</comment>
<evidence type="ECO:0000313" key="6">
    <source>
        <dbReference type="EMBL" id="MTS52818.1"/>
    </source>
</evidence>
<reference evidence="5 7" key="1">
    <citation type="submission" date="2015-10" db="EMBL/GenBank/DDBJ databases">
        <title>A novel member of the family Ruminococcaceae isolated from human faeces.</title>
        <authorList>
            <person name="Shkoporov A.N."/>
            <person name="Chaplin A.V."/>
            <person name="Motuzova O.V."/>
            <person name="Kafarskaia L.I."/>
            <person name="Efimov B.A."/>
        </authorList>
    </citation>
    <scope>NUCLEOTIDE SEQUENCE [LARGE SCALE GENOMIC DNA]</scope>
    <source>
        <strain evidence="5 7">668</strain>
    </source>
</reference>
<evidence type="ECO:0000256" key="3">
    <source>
        <dbReference type="ARBA" id="ARBA00022840"/>
    </source>
</evidence>
<comment type="caution">
    <text evidence="5">The sequence shown here is derived from an EMBL/GenBank/DDBJ whole genome shotgun (WGS) entry which is preliminary data.</text>
</comment>
<dbReference type="GO" id="GO:0005524">
    <property type="term" value="F:ATP binding"/>
    <property type="evidence" value="ECO:0007669"/>
    <property type="project" value="UniProtKB-KW"/>
</dbReference>
<dbReference type="InterPro" id="IPR045006">
    <property type="entry name" value="CHLI-like"/>
</dbReference>
<dbReference type="Gene3D" id="3.40.50.300">
    <property type="entry name" value="P-loop containing nucleotide triphosphate hydrolases"/>
    <property type="match status" value="1"/>
</dbReference>
<evidence type="ECO:0000313" key="5">
    <source>
        <dbReference type="EMBL" id="KUE76756.1"/>
    </source>
</evidence>